<dbReference type="GO" id="GO:0004553">
    <property type="term" value="F:hydrolase activity, hydrolyzing O-glycosyl compounds"/>
    <property type="evidence" value="ECO:0007669"/>
    <property type="project" value="InterPro"/>
</dbReference>
<keyword evidence="9" id="KW-1185">Reference proteome</keyword>
<proteinExistence type="inferred from homology"/>
<dbReference type="CDD" id="cd14752">
    <property type="entry name" value="GH31_N"/>
    <property type="match status" value="1"/>
</dbReference>
<dbReference type="Proteomes" id="UP000010471">
    <property type="component" value="Chromosome"/>
</dbReference>
<dbReference type="OrthoDB" id="176168at2"/>
<dbReference type="Pfam" id="PF13802">
    <property type="entry name" value="Gal_mutarotas_2"/>
    <property type="match status" value="1"/>
</dbReference>
<name>K9WDA1_9CYAN</name>
<dbReference type="SUPFAM" id="SSF74650">
    <property type="entry name" value="Galactose mutarotase-like"/>
    <property type="match status" value="1"/>
</dbReference>
<feature type="domain" description="Glycoside hydrolase family 31 N-terminal" evidence="6">
    <location>
        <begin position="70"/>
        <end position="235"/>
    </location>
</feature>
<sequence length="812" mass="92765">MNIFKQLSLLLRFVRFKRFLGSLFFSYQRDRWERQSPSSQTSEPLQEPGKLLQAEPTTTGGRFYFEQAELEISFLSADLIRVDWKPGIPPIPYGIARQDWSEVETNLQETAEGWVLSSTALKVVIADNGKLKLHNANGQIIREERPPQRQGEAWTHRAQLREEEHIYGLGERAASLNLRRPKTEAQHIETYRLWHYDAGGMYSSGTDPLYLCIPVYLGLHKQGSYLVFYENTHSGNVTFKDVAEVSFEGGALRYYLSVGQPTQLLERYTELTGRPPLPPRWAFGYHQSRWGYETEEAVRETANGFQHHDLPLSAIHLDIDCKDNFRSFTIDPDRFPKLREFNQELAAKGVRLITIVNPGVKADRNSDLFEEGRAQEVFCTYPNGKLVLAPVWPGMCAFPDFTNPLARHWWSRQYEYLLDLGVTGFWHDMNEPGVFTLRGDATLPRPTRHSMEGRGGTHVEAHNVYGLQQARAGYEALCEYQPEKRPFIVSRSGWAGLQRYAWTWTGDVETSWQGLRQTVPTILGMSLSGIPYTGPDIGGFKGNPSDELYLRWFQLSSFLTFCRTHSANNVKPRTPWSYGGTVLNHVRECLRLRYRLIPYFYTLAWEANRTGHPLIRPLFWCDPDDQRLWGVEDAFCLGDALLVCPVLEEGVGSRKVILPQGGWYNFWDDALITGANEITVDAPLERIPLLVKAGSILPMEEGEQLTLHLYPPVQGSGEGCLYSDAGDGYGEWRCDRFRMDKGENGIELTWEQEGNYPFPYTSVQVHLHGIELKQAWMDGKEVPCQGNVVECDRSLWDSSQIIAIRFSTHQVV</sequence>
<dbReference type="SUPFAM" id="SSF51011">
    <property type="entry name" value="Glycosyl hydrolase domain"/>
    <property type="match status" value="1"/>
</dbReference>
<evidence type="ECO:0000259" key="5">
    <source>
        <dbReference type="Pfam" id="PF01055"/>
    </source>
</evidence>
<dbReference type="AlphaFoldDB" id="K9WDA1"/>
<dbReference type="InterPro" id="IPR030458">
    <property type="entry name" value="Glyco_hydro_31_AS"/>
</dbReference>
<dbReference type="Pfam" id="PF01055">
    <property type="entry name" value="Glyco_hydro_31_2nd"/>
    <property type="match status" value="1"/>
</dbReference>
<dbReference type="InterPro" id="IPR000322">
    <property type="entry name" value="Glyco_hydro_31_TIM"/>
</dbReference>
<dbReference type="eggNOG" id="COG1501">
    <property type="taxonomic scope" value="Bacteria"/>
</dbReference>
<keyword evidence="3 4" id="KW-0326">Glycosidase</keyword>
<dbReference type="GO" id="GO:0005975">
    <property type="term" value="P:carbohydrate metabolic process"/>
    <property type="evidence" value="ECO:0007669"/>
    <property type="project" value="InterPro"/>
</dbReference>
<keyword evidence="2 4" id="KW-0378">Hydrolase</keyword>
<evidence type="ECO:0000256" key="2">
    <source>
        <dbReference type="ARBA" id="ARBA00022801"/>
    </source>
</evidence>
<dbReference type="SUPFAM" id="SSF51445">
    <property type="entry name" value="(Trans)glycosidases"/>
    <property type="match status" value="1"/>
</dbReference>
<dbReference type="PROSITE" id="PS00129">
    <property type="entry name" value="GLYCOSYL_HYDROL_F31_1"/>
    <property type="match status" value="1"/>
</dbReference>
<feature type="domain" description="Glycoside hydrolase family 31 TIM barrel" evidence="5">
    <location>
        <begin position="275"/>
        <end position="603"/>
    </location>
</feature>
<evidence type="ECO:0000256" key="3">
    <source>
        <dbReference type="ARBA" id="ARBA00023295"/>
    </source>
</evidence>
<dbReference type="InterPro" id="IPR013780">
    <property type="entry name" value="Glyco_hydro_b"/>
</dbReference>
<evidence type="ECO:0000256" key="4">
    <source>
        <dbReference type="RuleBase" id="RU361185"/>
    </source>
</evidence>
<dbReference type="PANTHER" id="PTHR22762">
    <property type="entry name" value="ALPHA-GLUCOSIDASE"/>
    <property type="match status" value="1"/>
</dbReference>
<dbReference type="InterPro" id="IPR017853">
    <property type="entry name" value="GH"/>
</dbReference>
<gene>
    <name evidence="8" type="ORF">Mic7113_1868</name>
</gene>
<accession>K9WDA1</accession>
<comment type="similarity">
    <text evidence="1 4">Belongs to the glycosyl hydrolase 31 family.</text>
</comment>
<evidence type="ECO:0000259" key="7">
    <source>
        <dbReference type="Pfam" id="PF21365"/>
    </source>
</evidence>
<evidence type="ECO:0000313" key="9">
    <source>
        <dbReference type="Proteomes" id="UP000010471"/>
    </source>
</evidence>
<evidence type="ECO:0000256" key="1">
    <source>
        <dbReference type="ARBA" id="ARBA00007806"/>
    </source>
</evidence>
<dbReference type="InterPro" id="IPR025887">
    <property type="entry name" value="Glyco_hydro_31_N_dom"/>
</dbReference>
<dbReference type="InterPro" id="IPR048395">
    <property type="entry name" value="Glyco_hydro_31_C"/>
</dbReference>
<feature type="domain" description="Glycosyl hydrolase family 31 C-terminal" evidence="7">
    <location>
        <begin position="611"/>
        <end position="697"/>
    </location>
</feature>
<dbReference type="Gene3D" id="3.20.20.80">
    <property type="entry name" value="Glycosidases"/>
    <property type="match status" value="1"/>
</dbReference>
<dbReference type="Gene3D" id="2.60.40.1760">
    <property type="entry name" value="glycosyl hydrolase (family 31)"/>
    <property type="match status" value="1"/>
</dbReference>
<dbReference type="HOGENOM" id="CLU_000631_7_2_3"/>
<evidence type="ECO:0000259" key="6">
    <source>
        <dbReference type="Pfam" id="PF13802"/>
    </source>
</evidence>
<dbReference type="Pfam" id="PF21365">
    <property type="entry name" value="Glyco_hydro_31_3rd"/>
    <property type="match status" value="1"/>
</dbReference>
<reference evidence="8 9" key="1">
    <citation type="submission" date="2012-06" db="EMBL/GenBank/DDBJ databases">
        <title>Finished chromosome of genome of Microcoleus sp. PCC 7113.</title>
        <authorList>
            <consortium name="US DOE Joint Genome Institute"/>
            <person name="Gugger M."/>
            <person name="Coursin T."/>
            <person name="Rippka R."/>
            <person name="Tandeau De Marsac N."/>
            <person name="Huntemann M."/>
            <person name="Wei C.-L."/>
            <person name="Han J."/>
            <person name="Detter J.C."/>
            <person name="Han C."/>
            <person name="Tapia R."/>
            <person name="Chen A."/>
            <person name="Kyrpides N."/>
            <person name="Mavromatis K."/>
            <person name="Markowitz V."/>
            <person name="Szeto E."/>
            <person name="Ivanova N."/>
            <person name="Pagani I."/>
            <person name="Pati A."/>
            <person name="Goodwin L."/>
            <person name="Nordberg H.P."/>
            <person name="Cantor M.N."/>
            <person name="Hua S.X."/>
            <person name="Woyke T."/>
            <person name="Kerfeld C.A."/>
        </authorList>
    </citation>
    <scope>NUCLEOTIDE SEQUENCE [LARGE SCALE GENOMIC DNA]</scope>
    <source>
        <strain evidence="8 9">PCC 7113</strain>
    </source>
</reference>
<dbReference type="PANTHER" id="PTHR22762:SF120">
    <property type="entry name" value="HETEROGLYCAN GLUCOSIDASE 1"/>
    <property type="match status" value="1"/>
</dbReference>
<dbReference type="STRING" id="1173027.Mic7113_1868"/>
<dbReference type="CDD" id="cd06604">
    <property type="entry name" value="GH31_glucosidase_II_MalA"/>
    <property type="match status" value="1"/>
</dbReference>
<dbReference type="GO" id="GO:0030246">
    <property type="term" value="F:carbohydrate binding"/>
    <property type="evidence" value="ECO:0007669"/>
    <property type="project" value="InterPro"/>
</dbReference>
<organism evidence="8 9">
    <name type="scientific">Allocoleopsis franciscana PCC 7113</name>
    <dbReference type="NCBI Taxonomy" id="1173027"/>
    <lineage>
        <taxon>Bacteria</taxon>
        <taxon>Bacillati</taxon>
        <taxon>Cyanobacteriota</taxon>
        <taxon>Cyanophyceae</taxon>
        <taxon>Coleofasciculales</taxon>
        <taxon>Coleofasciculaceae</taxon>
        <taxon>Allocoleopsis</taxon>
        <taxon>Allocoleopsis franciscana</taxon>
    </lineage>
</organism>
<dbReference type="RefSeq" id="WP_015181876.1">
    <property type="nucleotide sequence ID" value="NC_019738.1"/>
</dbReference>
<dbReference type="EMBL" id="CP003630">
    <property type="protein sequence ID" value="AFZ17724.1"/>
    <property type="molecule type" value="Genomic_DNA"/>
</dbReference>
<protein>
    <submittedName>
        <fullName evidence="8">Family 31 glycosyl hydrolase, alpha-glucosidase</fullName>
    </submittedName>
</protein>
<dbReference type="InterPro" id="IPR011013">
    <property type="entry name" value="Gal_mutarotase_sf_dom"/>
</dbReference>
<dbReference type="PATRIC" id="fig|1173027.3.peg.2064"/>
<dbReference type="KEGG" id="mic:Mic7113_1868"/>
<dbReference type="Gene3D" id="2.60.40.1180">
    <property type="entry name" value="Golgi alpha-mannosidase II"/>
    <property type="match status" value="1"/>
</dbReference>
<evidence type="ECO:0000313" key="8">
    <source>
        <dbReference type="EMBL" id="AFZ17724.1"/>
    </source>
</evidence>